<accession>A0AAE1AHY3</accession>
<keyword evidence="2" id="KW-1185">Reference proteome</keyword>
<dbReference type="EMBL" id="JAWDGP010001807">
    <property type="protein sequence ID" value="KAK3787988.1"/>
    <property type="molecule type" value="Genomic_DNA"/>
</dbReference>
<sequence>MEERQPKKPGVTPAVPLTVITVSGSPQLRSKRGEVSRPVAALWNLISQEWGTQPHAPRLSSSWHRLPISHSSTASHRLHHCYMRTVSRLAEGKTEEKHDGTEGEWERFHPLLLLSHPP</sequence>
<gene>
    <name evidence="1" type="ORF">RRG08_042276</name>
</gene>
<comment type="caution">
    <text evidence="1">The sequence shown here is derived from an EMBL/GenBank/DDBJ whole genome shotgun (WGS) entry which is preliminary data.</text>
</comment>
<organism evidence="1 2">
    <name type="scientific">Elysia crispata</name>
    <name type="common">lettuce slug</name>
    <dbReference type="NCBI Taxonomy" id="231223"/>
    <lineage>
        <taxon>Eukaryota</taxon>
        <taxon>Metazoa</taxon>
        <taxon>Spiralia</taxon>
        <taxon>Lophotrochozoa</taxon>
        <taxon>Mollusca</taxon>
        <taxon>Gastropoda</taxon>
        <taxon>Heterobranchia</taxon>
        <taxon>Euthyneura</taxon>
        <taxon>Panpulmonata</taxon>
        <taxon>Sacoglossa</taxon>
        <taxon>Placobranchoidea</taxon>
        <taxon>Plakobranchidae</taxon>
        <taxon>Elysia</taxon>
    </lineage>
</organism>
<dbReference type="AlphaFoldDB" id="A0AAE1AHY3"/>
<reference evidence="1" key="1">
    <citation type="journal article" date="2023" name="G3 (Bethesda)">
        <title>A reference genome for the long-term kleptoplast-retaining sea slug Elysia crispata morphotype clarki.</title>
        <authorList>
            <person name="Eastman K.E."/>
            <person name="Pendleton A.L."/>
            <person name="Shaikh M.A."/>
            <person name="Suttiyut T."/>
            <person name="Ogas R."/>
            <person name="Tomko P."/>
            <person name="Gavelis G."/>
            <person name="Widhalm J.R."/>
            <person name="Wisecaver J.H."/>
        </authorList>
    </citation>
    <scope>NUCLEOTIDE SEQUENCE</scope>
    <source>
        <strain evidence="1">ECLA1</strain>
    </source>
</reference>
<protein>
    <submittedName>
        <fullName evidence="1">Uncharacterized protein</fullName>
    </submittedName>
</protein>
<evidence type="ECO:0000313" key="2">
    <source>
        <dbReference type="Proteomes" id="UP001283361"/>
    </source>
</evidence>
<evidence type="ECO:0000313" key="1">
    <source>
        <dbReference type="EMBL" id="KAK3787988.1"/>
    </source>
</evidence>
<proteinExistence type="predicted"/>
<dbReference type="Proteomes" id="UP001283361">
    <property type="component" value="Unassembled WGS sequence"/>
</dbReference>
<name>A0AAE1AHY3_9GAST</name>